<dbReference type="STRING" id="1618443.UV73_C0005G0115"/>
<name>A0A0G1GGA8_9BACT</name>
<reference evidence="2 3" key="1">
    <citation type="journal article" date="2015" name="Nature">
        <title>rRNA introns, odd ribosomes, and small enigmatic genomes across a large radiation of phyla.</title>
        <authorList>
            <person name="Brown C.T."/>
            <person name="Hug L.A."/>
            <person name="Thomas B.C."/>
            <person name="Sharon I."/>
            <person name="Castelle C.J."/>
            <person name="Singh A."/>
            <person name="Wilkins M.J."/>
            <person name="Williams K.H."/>
            <person name="Banfield J.F."/>
        </authorList>
    </citation>
    <scope>NUCLEOTIDE SEQUENCE [LARGE SCALE GENOMIC DNA]</scope>
</reference>
<evidence type="ECO:0000313" key="2">
    <source>
        <dbReference type="EMBL" id="KKS97838.1"/>
    </source>
</evidence>
<gene>
    <name evidence="2" type="ORF">UV73_C0005G0115</name>
</gene>
<dbReference type="EMBL" id="LCFP01000005">
    <property type="protein sequence ID" value="KKS97838.1"/>
    <property type="molecule type" value="Genomic_DNA"/>
</dbReference>
<evidence type="ECO:0000313" key="3">
    <source>
        <dbReference type="Proteomes" id="UP000034894"/>
    </source>
</evidence>
<evidence type="ECO:0000256" key="1">
    <source>
        <dbReference type="SAM" id="MobiDB-lite"/>
    </source>
</evidence>
<organism evidence="2 3">
    <name type="scientific">Candidatus Gottesmanbacteria bacterium GW2011_GWA2_43_14</name>
    <dbReference type="NCBI Taxonomy" id="1618443"/>
    <lineage>
        <taxon>Bacteria</taxon>
        <taxon>Candidatus Gottesmaniibacteriota</taxon>
    </lineage>
</organism>
<protein>
    <submittedName>
        <fullName evidence="2">Uncharacterized protein</fullName>
    </submittedName>
</protein>
<dbReference type="Proteomes" id="UP000034894">
    <property type="component" value="Unassembled WGS sequence"/>
</dbReference>
<sequence>MRIWIIPVGGLILIISVLFLLPRFMPDQDPTGPVKSFIDIMQPSLTPEGDSNDESFGGAQPTQETEVNSGTVNGTATAVAPTPSVIPRSINGEIKIINKFEIPISRVTVIYCQSDDIPVNEQSCSQSDFGQPQVGGNYVWFDYNSLYFQYYRYFLIETAGNTAMTEGKRYIIAWAKAIAGGREYISDMQWVAVPFPGKYNFEISVSAQSPKP</sequence>
<feature type="region of interest" description="Disordered" evidence="1">
    <location>
        <begin position="42"/>
        <end position="76"/>
    </location>
</feature>
<dbReference type="AlphaFoldDB" id="A0A0G1GGA8"/>
<proteinExistence type="predicted"/>
<feature type="compositionally biased region" description="Polar residues" evidence="1">
    <location>
        <begin position="60"/>
        <end position="76"/>
    </location>
</feature>
<comment type="caution">
    <text evidence="2">The sequence shown here is derived from an EMBL/GenBank/DDBJ whole genome shotgun (WGS) entry which is preliminary data.</text>
</comment>
<accession>A0A0G1GGA8</accession>